<organism evidence="8 9">
    <name type="scientific">Desulfonema ishimotonii</name>
    <dbReference type="NCBI Taxonomy" id="45657"/>
    <lineage>
        <taxon>Bacteria</taxon>
        <taxon>Pseudomonadati</taxon>
        <taxon>Thermodesulfobacteriota</taxon>
        <taxon>Desulfobacteria</taxon>
        <taxon>Desulfobacterales</taxon>
        <taxon>Desulfococcaceae</taxon>
        <taxon>Desulfonema</taxon>
    </lineage>
</organism>
<dbReference type="GO" id="GO:0005886">
    <property type="term" value="C:plasma membrane"/>
    <property type="evidence" value="ECO:0007669"/>
    <property type="project" value="TreeGrafter"/>
</dbReference>
<reference evidence="9" key="1">
    <citation type="submission" date="2017-11" db="EMBL/GenBank/DDBJ databases">
        <authorList>
            <person name="Watanabe M."/>
            <person name="Kojima H."/>
        </authorList>
    </citation>
    <scope>NUCLEOTIDE SEQUENCE [LARGE SCALE GENOMIC DNA]</scope>
    <source>
        <strain evidence="9">Tokyo 01</strain>
    </source>
</reference>
<evidence type="ECO:0000256" key="3">
    <source>
        <dbReference type="ARBA" id="ARBA00022748"/>
    </source>
</evidence>
<dbReference type="AlphaFoldDB" id="A0A401G1W0"/>
<sequence length="277" mass="31549">MMGFTDLLVIITIIFYFLSTASYFAYLFFQKDYLHRLGIYILGTGFVAHTTLIGTTFMHIGSIPAHNLHQTLSLAGWILAGVFLTFQYRFGLRVLGIFIAPLATFTMIISSRLPITPDRLDESFKSFWLILHVVIIFTGEAAFALACGVGILYLLQEHAIKTKKRGFFFNRLPSLEMLDSTGYACIITGFTMVTIGLLSGFLYARSIWGRFWSWDPKEVWSGIMWLFYAALLHERLVVGWRGRKSAIMSIIGFVVLLFTFLGVNFFLKGHHGDFTQW</sequence>
<keyword evidence="4 6" id="KW-1133">Transmembrane helix</keyword>
<evidence type="ECO:0000313" key="8">
    <source>
        <dbReference type="EMBL" id="GBC63185.1"/>
    </source>
</evidence>
<evidence type="ECO:0000256" key="5">
    <source>
        <dbReference type="ARBA" id="ARBA00023136"/>
    </source>
</evidence>
<dbReference type="Pfam" id="PF01578">
    <property type="entry name" value="Cytochrom_C_asm"/>
    <property type="match status" value="1"/>
</dbReference>
<dbReference type="GO" id="GO:0020037">
    <property type="term" value="F:heme binding"/>
    <property type="evidence" value="ECO:0007669"/>
    <property type="project" value="InterPro"/>
</dbReference>
<dbReference type="PANTHER" id="PTHR30071">
    <property type="entry name" value="HEME EXPORTER PROTEIN C"/>
    <property type="match status" value="1"/>
</dbReference>
<keyword evidence="3" id="KW-0201">Cytochrome c-type biogenesis</keyword>
<accession>A0A401G1W0</accession>
<proteinExistence type="predicted"/>
<keyword evidence="2 6" id="KW-0812">Transmembrane</keyword>
<keyword evidence="5 6" id="KW-0472">Membrane</keyword>
<dbReference type="InterPro" id="IPR002541">
    <property type="entry name" value="Cyt_c_assembly"/>
</dbReference>
<evidence type="ECO:0000256" key="6">
    <source>
        <dbReference type="SAM" id="Phobius"/>
    </source>
</evidence>
<feature type="transmembrane region" description="Helical" evidence="6">
    <location>
        <begin position="181"/>
        <end position="204"/>
    </location>
</feature>
<dbReference type="EMBL" id="BEXT01000001">
    <property type="protein sequence ID" value="GBC63185.1"/>
    <property type="molecule type" value="Genomic_DNA"/>
</dbReference>
<comment type="subcellular location">
    <subcellularLocation>
        <location evidence="1">Membrane</location>
        <topology evidence="1">Multi-pass membrane protein</topology>
    </subcellularLocation>
</comment>
<evidence type="ECO:0000313" key="9">
    <source>
        <dbReference type="Proteomes" id="UP000288096"/>
    </source>
</evidence>
<feature type="transmembrane region" description="Helical" evidence="6">
    <location>
        <begin position="6"/>
        <end position="27"/>
    </location>
</feature>
<evidence type="ECO:0000259" key="7">
    <source>
        <dbReference type="Pfam" id="PF01578"/>
    </source>
</evidence>
<evidence type="ECO:0000256" key="2">
    <source>
        <dbReference type="ARBA" id="ARBA00022692"/>
    </source>
</evidence>
<dbReference type="InterPro" id="IPR045062">
    <property type="entry name" value="Cyt_c_biogenesis_CcsA/CcmC"/>
</dbReference>
<feature type="transmembrane region" description="Helical" evidence="6">
    <location>
        <begin position="72"/>
        <end position="88"/>
    </location>
</feature>
<evidence type="ECO:0000256" key="4">
    <source>
        <dbReference type="ARBA" id="ARBA00022989"/>
    </source>
</evidence>
<keyword evidence="9" id="KW-1185">Reference proteome</keyword>
<feature type="transmembrane region" description="Helical" evidence="6">
    <location>
        <begin position="95"/>
        <end position="115"/>
    </location>
</feature>
<dbReference type="InterPro" id="IPR017562">
    <property type="entry name" value="Cyt_c_biogenesis_CcsA"/>
</dbReference>
<name>A0A401G1W0_9BACT</name>
<feature type="transmembrane region" description="Helical" evidence="6">
    <location>
        <begin position="219"/>
        <end position="238"/>
    </location>
</feature>
<evidence type="ECO:0000256" key="1">
    <source>
        <dbReference type="ARBA" id="ARBA00004141"/>
    </source>
</evidence>
<dbReference type="PANTHER" id="PTHR30071:SF1">
    <property type="entry name" value="CYTOCHROME B_B6 PROTEIN-RELATED"/>
    <property type="match status" value="1"/>
</dbReference>
<protein>
    <submittedName>
        <fullName evidence="8">C-type cytochrome biogenesis protein CcsB</fullName>
    </submittedName>
</protein>
<feature type="transmembrane region" description="Helical" evidence="6">
    <location>
        <begin position="245"/>
        <end position="267"/>
    </location>
</feature>
<dbReference type="GO" id="GO:0017004">
    <property type="term" value="P:cytochrome complex assembly"/>
    <property type="evidence" value="ECO:0007669"/>
    <property type="project" value="UniProtKB-KW"/>
</dbReference>
<reference evidence="9" key="2">
    <citation type="submission" date="2019-01" db="EMBL/GenBank/DDBJ databases">
        <title>Genome sequence of Desulfonema ishimotonii strain Tokyo 01.</title>
        <authorList>
            <person name="Fukui M."/>
        </authorList>
    </citation>
    <scope>NUCLEOTIDE SEQUENCE [LARGE SCALE GENOMIC DNA]</scope>
    <source>
        <strain evidence="9">Tokyo 01</strain>
    </source>
</reference>
<feature type="transmembrane region" description="Helical" evidence="6">
    <location>
        <begin position="39"/>
        <end position="60"/>
    </location>
</feature>
<gene>
    <name evidence="8" type="ORF">DENIS_4178</name>
</gene>
<feature type="transmembrane region" description="Helical" evidence="6">
    <location>
        <begin position="127"/>
        <end position="155"/>
    </location>
</feature>
<feature type="domain" description="Cytochrome c assembly protein" evidence="7">
    <location>
        <begin position="66"/>
        <end position="271"/>
    </location>
</feature>
<dbReference type="Proteomes" id="UP000288096">
    <property type="component" value="Unassembled WGS sequence"/>
</dbReference>
<dbReference type="RefSeq" id="WP_124330289.1">
    <property type="nucleotide sequence ID" value="NZ_BEXT01000001.1"/>
</dbReference>
<dbReference type="NCBIfam" id="TIGR03144">
    <property type="entry name" value="cytochr_II_ccsB"/>
    <property type="match status" value="1"/>
</dbReference>
<dbReference type="OrthoDB" id="9814290at2"/>
<comment type="caution">
    <text evidence="8">The sequence shown here is derived from an EMBL/GenBank/DDBJ whole genome shotgun (WGS) entry which is preliminary data.</text>
</comment>